<dbReference type="EMBL" id="JAEAOA010000646">
    <property type="protein sequence ID" value="KAK3608485.1"/>
    <property type="molecule type" value="Genomic_DNA"/>
</dbReference>
<comment type="caution">
    <text evidence="1">The sequence shown here is derived from an EMBL/GenBank/DDBJ whole genome shotgun (WGS) entry which is preliminary data.</text>
</comment>
<evidence type="ECO:0000313" key="1">
    <source>
        <dbReference type="EMBL" id="KAK3608485.1"/>
    </source>
</evidence>
<reference evidence="1" key="2">
    <citation type="journal article" date="2021" name="Genome Biol. Evol.">
        <title>Developing a high-quality reference genome for a parasitic bivalve with doubly uniparental inheritance (Bivalvia: Unionida).</title>
        <authorList>
            <person name="Smith C.H."/>
        </authorList>
    </citation>
    <scope>NUCLEOTIDE SEQUENCE</scope>
    <source>
        <strain evidence="1">CHS0354</strain>
        <tissue evidence="1">Mantle</tissue>
    </source>
</reference>
<evidence type="ECO:0000313" key="2">
    <source>
        <dbReference type="Proteomes" id="UP001195483"/>
    </source>
</evidence>
<dbReference type="AlphaFoldDB" id="A0AAE0TEM0"/>
<name>A0AAE0TEM0_9BIVA</name>
<accession>A0AAE0TEM0</accession>
<reference evidence="1" key="1">
    <citation type="journal article" date="2021" name="Genome Biol. Evol.">
        <title>A High-Quality Reference Genome for a Parasitic Bivalve with Doubly Uniparental Inheritance (Bivalvia: Unionida).</title>
        <authorList>
            <person name="Smith C.H."/>
        </authorList>
    </citation>
    <scope>NUCLEOTIDE SEQUENCE</scope>
    <source>
        <strain evidence="1">CHS0354</strain>
    </source>
</reference>
<reference evidence="1" key="3">
    <citation type="submission" date="2023-05" db="EMBL/GenBank/DDBJ databases">
        <authorList>
            <person name="Smith C.H."/>
        </authorList>
    </citation>
    <scope>NUCLEOTIDE SEQUENCE</scope>
    <source>
        <strain evidence="1">CHS0354</strain>
        <tissue evidence="1">Mantle</tissue>
    </source>
</reference>
<gene>
    <name evidence="1" type="ORF">CHS0354_010332</name>
</gene>
<organism evidence="1 2">
    <name type="scientific">Potamilus streckersoni</name>
    <dbReference type="NCBI Taxonomy" id="2493646"/>
    <lineage>
        <taxon>Eukaryota</taxon>
        <taxon>Metazoa</taxon>
        <taxon>Spiralia</taxon>
        <taxon>Lophotrochozoa</taxon>
        <taxon>Mollusca</taxon>
        <taxon>Bivalvia</taxon>
        <taxon>Autobranchia</taxon>
        <taxon>Heteroconchia</taxon>
        <taxon>Palaeoheterodonta</taxon>
        <taxon>Unionida</taxon>
        <taxon>Unionoidea</taxon>
        <taxon>Unionidae</taxon>
        <taxon>Ambleminae</taxon>
        <taxon>Lampsilini</taxon>
        <taxon>Potamilus</taxon>
    </lineage>
</organism>
<keyword evidence="2" id="KW-1185">Reference proteome</keyword>
<dbReference type="Proteomes" id="UP001195483">
    <property type="component" value="Unassembled WGS sequence"/>
</dbReference>
<protein>
    <submittedName>
        <fullName evidence="1">Uncharacterized protein</fullName>
    </submittedName>
</protein>
<sequence length="105" mass="13130">MYGINGNHLSQWKMGSNLWHKVESVQLLQPEDFMQERQWEEEVKLRKIELLQQKRQFEEKRKINELRFEEITRRWRNLEDKRIRKSEEYMGRMTTSLSLITNRQY</sequence>
<proteinExistence type="predicted"/>